<dbReference type="GO" id="GO:0016342">
    <property type="term" value="C:catenin complex"/>
    <property type="evidence" value="ECO:0007669"/>
    <property type="project" value="TreeGrafter"/>
</dbReference>
<dbReference type="EMBL" id="AMQN01005038">
    <property type="status" value="NOT_ANNOTATED_CDS"/>
    <property type="molecule type" value="Genomic_DNA"/>
</dbReference>
<dbReference type="STRING" id="283909.R7VDQ9"/>
<proteinExistence type="inferred from homology"/>
<evidence type="ECO:0000256" key="3">
    <source>
        <dbReference type="ARBA" id="ARBA00022490"/>
    </source>
</evidence>
<evidence type="ECO:0000313" key="6">
    <source>
        <dbReference type="Proteomes" id="UP000014760"/>
    </source>
</evidence>
<dbReference type="GO" id="GO:0008013">
    <property type="term" value="F:beta-catenin binding"/>
    <property type="evidence" value="ECO:0007669"/>
    <property type="project" value="TreeGrafter"/>
</dbReference>
<dbReference type="GO" id="GO:0098609">
    <property type="term" value="P:cell-cell adhesion"/>
    <property type="evidence" value="ECO:0007669"/>
    <property type="project" value="TreeGrafter"/>
</dbReference>
<dbReference type="InterPro" id="IPR036723">
    <property type="entry name" value="Alpha-catenin/vinculin-like_sf"/>
</dbReference>
<dbReference type="EnsemblMetazoa" id="CapteT195500">
    <property type="protein sequence ID" value="CapteP195500"/>
    <property type="gene ID" value="CapteG195500"/>
</dbReference>
<dbReference type="HOGENOM" id="CLU_336244_0_0_1"/>
<dbReference type="AlphaFoldDB" id="R7VDQ9"/>
<keyword evidence="3" id="KW-0963">Cytoplasm</keyword>
<dbReference type="GO" id="GO:0005737">
    <property type="term" value="C:cytoplasm"/>
    <property type="evidence" value="ECO:0007669"/>
    <property type="project" value="UniProtKB-SubCell"/>
</dbReference>
<dbReference type="SUPFAM" id="SSF47220">
    <property type="entry name" value="alpha-catenin/vinculin-like"/>
    <property type="match status" value="2"/>
</dbReference>
<protein>
    <recommendedName>
        <fullName evidence="7">Vinculin</fullName>
    </recommendedName>
</protein>
<reference evidence="5" key="3">
    <citation type="submission" date="2015-06" db="UniProtKB">
        <authorList>
            <consortium name="EnsemblMetazoa"/>
        </authorList>
    </citation>
    <scope>IDENTIFICATION</scope>
</reference>
<evidence type="ECO:0000256" key="2">
    <source>
        <dbReference type="ARBA" id="ARBA00008376"/>
    </source>
</evidence>
<dbReference type="GO" id="GO:0016477">
    <property type="term" value="P:cell migration"/>
    <property type="evidence" value="ECO:0007669"/>
    <property type="project" value="TreeGrafter"/>
</dbReference>
<evidence type="ECO:0000313" key="4">
    <source>
        <dbReference type="EMBL" id="ELU13815.1"/>
    </source>
</evidence>
<evidence type="ECO:0000313" key="5">
    <source>
        <dbReference type="EnsemblMetazoa" id="CapteP195500"/>
    </source>
</evidence>
<organism evidence="4">
    <name type="scientific">Capitella teleta</name>
    <name type="common">Polychaete worm</name>
    <dbReference type="NCBI Taxonomy" id="283909"/>
    <lineage>
        <taxon>Eukaryota</taxon>
        <taxon>Metazoa</taxon>
        <taxon>Spiralia</taxon>
        <taxon>Lophotrochozoa</taxon>
        <taxon>Annelida</taxon>
        <taxon>Polychaeta</taxon>
        <taxon>Sedentaria</taxon>
        <taxon>Scolecida</taxon>
        <taxon>Capitellidae</taxon>
        <taxon>Capitella</taxon>
    </lineage>
</organism>
<comment type="subcellular location">
    <subcellularLocation>
        <location evidence="1">Cytoplasm</location>
    </subcellularLocation>
</comment>
<reference evidence="4 6" key="2">
    <citation type="journal article" date="2013" name="Nature">
        <title>Insights into bilaterian evolution from three spiralian genomes.</title>
        <authorList>
            <person name="Simakov O."/>
            <person name="Marletaz F."/>
            <person name="Cho S.J."/>
            <person name="Edsinger-Gonzales E."/>
            <person name="Havlak P."/>
            <person name="Hellsten U."/>
            <person name="Kuo D.H."/>
            <person name="Larsson T."/>
            <person name="Lv J."/>
            <person name="Arendt D."/>
            <person name="Savage R."/>
            <person name="Osoegawa K."/>
            <person name="de Jong P."/>
            <person name="Grimwood J."/>
            <person name="Chapman J.A."/>
            <person name="Shapiro H."/>
            <person name="Aerts A."/>
            <person name="Otillar R.P."/>
            <person name="Terry A.Y."/>
            <person name="Boore J.L."/>
            <person name="Grigoriev I.V."/>
            <person name="Lindberg D.R."/>
            <person name="Seaver E.C."/>
            <person name="Weisblat D.A."/>
            <person name="Putnam N.H."/>
            <person name="Rokhsar D.S."/>
        </authorList>
    </citation>
    <scope>NUCLEOTIDE SEQUENCE</scope>
    <source>
        <strain evidence="4 6">I ESC-2004</strain>
    </source>
</reference>
<comment type="similarity">
    <text evidence="2">Belongs to the vinculin/alpha-catenin family.</text>
</comment>
<gene>
    <name evidence="4" type="ORF">CAPTEDRAFT_195500</name>
</gene>
<dbReference type="PANTHER" id="PTHR18914">
    <property type="entry name" value="ALPHA CATENIN"/>
    <property type="match status" value="1"/>
</dbReference>
<dbReference type="EMBL" id="KB295002">
    <property type="protein sequence ID" value="ELU13815.1"/>
    <property type="molecule type" value="Genomic_DNA"/>
</dbReference>
<dbReference type="GO" id="GO:0005912">
    <property type="term" value="C:adherens junction"/>
    <property type="evidence" value="ECO:0007669"/>
    <property type="project" value="TreeGrafter"/>
</dbReference>
<reference evidence="6" key="1">
    <citation type="submission" date="2012-12" db="EMBL/GenBank/DDBJ databases">
        <authorList>
            <person name="Hellsten U."/>
            <person name="Grimwood J."/>
            <person name="Chapman J.A."/>
            <person name="Shapiro H."/>
            <person name="Aerts A."/>
            <person name="Otillar R.P."/>
            <person name="Terry A.Y."/>
            <person name="Boore J.L."/>
            <person name="Simakov O."/>
            <person name="Marletaz F."/>
            <person name="Cho S.-J."/>
            <person name="Edsinger-Gonzales E."/>
            <person name="Havlak P."/>
            <person name="Kuo D.-H."/>
            <person name="Larsson T."/>
            <person name="Lv J."/>
            <person name="Arendt D."/>
            <person name="Savage R."/>
            <person name="Osoegawa K."/>
            <person name="de Jong P."/>
            <person name="Lindberg D.R."/>
            <person name="Seaver E.C."/>
            <person name="Weisblat D.A."/>
            <person name="Putnam N.H."/>
            <person name="Grigoriev I.V."/>
            <person name="Rokhsar D.S."/>
        </authorList>
    </citation>
    <scope>NUCLEOTIDE SEQUENCE</scope>
    <source>
        <strain evidence="6">I ESC-2004</strain>
    </source>
</reference>
<evidence type="ECO:0000256" key="1">
    <source>
        <dbReference type="ARBA" id="ARBA00004496"/>
    </source>
</evidence>
<accession>R7VDQ9</accession>
<dbReference type="PANTHER" id="PTHR18914:SF30">
    <property type="entry name" value="VINCULIN_ALPHA-CATENIN FAMILY MEMBER 1"/>
    <property type="match status" value="1"/>
</dbReference>
<dbReference type="InterPro" id="IPR006077">
    <property type="entry name" value="Vinculin/catenin"/>
</dbReference>
<dbReference type="OrthoDB" id="29742at2759"/>
<dbReference type="Proteomes" id="UP000014760">
    <property type="component" value="Unassembled WGS sequence"/>
</dbReference>
<sequence length="848" mass="94848">MCHVARLLAASSTDTHKVQAIRNCTALLERLDPEMAPATLTCHRDPKNKAAVEHLRLLKREWGGQVLALVLALDAITDPKMFIHVSEVEMRKDVVECKESLGSDLSQVASATRALIGHGRRVVHVTTAIVDNHHDPLFRNGLMVYVNKLNKAIPSIKSAANKVLRDPSQVSFHDSLHRRCDHVLKVIEEVREGLDGRGLPGILHPARRNARSNMGTLDFNCSDEETDSVAEKNTTPATVKKIELNSPPEIQIEFTDDSLALKTDLKDLGRNFCSAAVAGDKKKVDLIINDILSRCNHATEMARCLAACVLEEKSKDFLLETSAEITQRTPQLIDKSHAVVADDGYQVEPLHKMVDEWVLKMSCLEYRIDEMVVLWKAIADRVMEATQSYNPQEIRSQLSDLEEHKTQISMLVSMALKLINMGDIFCQDQAFALREYASDLENMTSLLTSLADLSFKAGGQVASDQSQLQLTCREWATKAFCVLSLISNLGHKVIHQQLRSSGRSHKVDLTNERVDFMMLDREIGVFTENTIRLKDSASYILQSAKNEKAGKDISQIMDNLDALLSAMVACLQNITDNSLSLPNAENLHIPAKDVEDRLDDLTGEYGRLPLMLLISQSTAIVVTAEVSETLESFKATYQRCRRVVLNAVDLMPETEQRRRMLLHLKEMDQLHEDVIRAALNVVKDRSDRTLWAWQREERKWASRCHRLATEFGRIIGTQTQSYRDVDRMLSGFFVSREKDPSPPRVNNPTTHARQFSPAKSVLKNFKKTLNGGHEEGPEGSLKDLSGSLMDFADDLLDDSVVHGNASCDPLESFISQHLGSISMTTRCCFASVVKVLVEGVGFSLHGHY</sequence>
<dbReference type="Pfam" id="PF01044">
    <property type="entry name" value="Vinculin"/>
    <property type="match status" value="1"/>
</dbReference>
<dbReference type="Gene3D" id="1.20.120.230">
    <property type="entry name" value="Alpha-catenin/vinculin-like"/>
    <property type="match status" value="3"/>
</dbReference>
<name>R7VDQ9_CAPTE</name>
<dbReference type="GO" id="GO:0051015">
    <property type="term" value="F:actin filament binding"/>
    <property type="evidence" value="ECO:0007669"/>
    <property type="project" value="InterPro"/>
</dbReference>
<keyword evidence="6" id="KW-1185">Reference proteome</keyword>
<evidence type="ECO:0008006" key="7">
    <source>
        <dbReference type="Google" id="ProtNLM"/>
    </source>
</evidence>